<accession>A0A0F6VYV6</accession>
<dbReference type="Pfam" id="PF00109">
    <property type="entry name" value="ketoacyl-synt"/>
    <property type="match status" value="1"/>
</dbReference>
<dbReference type="KEGG" id="samy:DB32_000279"/>
<evidence type="ECO:0000256" key="3">
    <source>
        <dbReference type="RuleBase" id="RU003694"/>
    </source>
</evidence>
<dbReference type="InterPro" id="IPR014030">
    <property type="entry name" value="Ketoacyl_synth_N"/>
</dbReference>
<dbReference type="InterPro" id="IPR018201">
    <property type="entry name" value="Ketoacyl_synth_AS"/>
</dbReference>
<dbReference type="Pfam" id="PF02801">
    <property type="entry name" value="Ketoacyl-synt_C"/>
    <property type="match status" value="1"/>
</dbReference>
<keyword evidence="2 3" id="KW-0808">Transferase</keyword>
<dbReference type="InterPro" id="IPR016039">
    <property type="entry name" value="Thiolase-like"/>
</dbReference>
<dbReference type="InterPro" id="IPR014031">
    <property type="entry name" value="Ketoacyl_synth_C"/>
</dbReference>
<dbReference type="GO" id="GO:0004315">
    <property type="term" value="F:3-oxoacyl-[acyl-carrier-protein] synthase activity"/>
    <property type="evidence" value="ECO:0007669"/>
    <property type="project" value="InterPro"/>
</dbReference>
<dbReference type="EMBL" id="CP011125">
    <property type="protein sequence ID" value="AKF03130.1"/>
    <property type="molecule type" value="Genomic_DNA"/>
</dbReference>
<feature type="domain" description="Ketosynthase family 3 (KS3)" evidence="5">
    <location>
        <begin position="1"/>
        <end position="272"/>
    </location>
</feature>
<organism evidence="6 7">
    <name type="scientific">Sandaracinus amylolyticus</name>
    <dbReference type="NCBI Taxonomy" id="927083"/>
    <lineage>
        <taxon>Bacteria</taxon>
        <taxon>Pseudomonadati</taxon>
        <taxon>Myxococcota</taxon>
        <taxon>Polyangia</taxon>
        <taxon>Polyangiales</taxon>
        <taxon>Sandaracinaceae</taxon>
        <taxon>Sandaracinus</taxon>
    </lineage>
</organism>
<gene>
    <name evidence="6" type="ORF">DB32_000279</name>
</gene>
<evidence type="ECO:0000313" key="6">
    <source>
        <dbReference type="EMBL" id="AKF03130.1"/>
    </source>
</evidence>
<protein>
    <submittedName>
        <fullName evidence="6">3-oxoacyl-[acyl-carrier-protein] synthase, KASII</fullName>
    </submittedName>
</protein>
<name>A0A0F6VYV6_9BACT</name>
<dbReference type="STRING" id="927083.DB32_000279"/>
<dbReference type="PANTHER" id="PTHR11712">
    <property type="entry name" value="POLYKETIDE SYNTHASE-RELATED"/>
    <property type="match status" value="1"/>
</dbReference>
<proteinExistence type="inferred from homology"/>
<feature type="region of interest" description="Disordered" evidence="4">
    <location>
        <begin position="284"/>
        <end position="314"/>
    </location>
</feature>
<dbReference type="CDD" id="cd00834">
    <property type="entry name" value="KAS_I_II"/>
    <property type="match status" value="1"/>
</dbReference>
<reference evidence="6 7" key="1">
    <citation type="submission" date="2015-03" db="EMBL/GenBank/DDBJ databases">
        <title>Genome assembly of Sandaracinus amylolyticus DSM 53668.</title>
        <authorList>
            <person name="Sharma G."/>
            <person name="Subramanian S."/>
        </authorList>
    </citation>
    <scope>NUCLEOTIDE SEQUENCE [LARGE SCALE GENOMIC DNA]</scope>
    <source>
        <strain evidence="6 7">DSM 53668</strain>
    </source>
</reference>
<evidence type="ECO:0000259" key="5">
    <source>
        <dbReference type="PROSITE" id="PS52004"/>
    </source>
</evidence>
<evidence type="ECO:0000256" key="4">
    <source>
        <dbReference type="SAM" id="MobiDB-lite"/>
    </source>
</evidence>
<dbReference type="Gene3D" id="3.40.47.10">
    <property type="match status" value="1"/>
</dbReference>
<dbReference type="InterPro" id="IPR000794">
    <property type="entry name" value="Beta-ketoacyl_synthase"/>
</dbReference>
<keyword evidence="7" id="KW-1185">Reference proteome</keyword>
<dbReference type="SMART" id="SM00825">
    <property type="entry name" value="PKS_KS"/>
    <property type="match status" value="1"/>
</dbReference>
<evidence type="ECO:0000313" key="7">
    <source>
        <dbReference type="Proteomes" id="UP000034883"/>
    </source>
</evidence>
<dbReference type="AlphaFoldDB" id="A0A0F6VYV6"/>
<dbReference type="FunFam" id="3.40.47.10:FF:000029">
    <property type="entry name" value="3-oxoacyl-[acyl-carrier-protein] synthase 1"/>
    <property type="match status" value="1"/>
</dbReference>
<dbReference type="SUPFAM" id="SSF53901">
    <property type="entry name" value="Thiolase-like"/>
    <property type="match status" value="2"/>
</dbReference>
<evidence type="ECO:0000256" key="2">
    <source>
        <dbReference type="ARBA" id="ARBA00022679"/>
    </source>
</evidence>
<dbReference type="NCBIfam" id="NF005589">
    <property type="entry name" value="PRK07314.1"/>
    <property type="match status" value="1"/>
</dbReference>
<dbReference type="PROSITE" id="PS00606">
    <property type="entry name" value="KS3_1"/>
    <property type="match status" value="1"/>
</dbReference>
<dbReference type="PANTHER" id="PTHR11712:SF336">
    <property type="entry name" value="3-OXOACYL-[ACYL-CARRIER-PROTEIN] SYNTHASE, MITOCHONDRIAL"/>
    <property type="match status" value="1"/>
</dbReference>
<dbReference type="InterPro" id="IPR020841">
    <property type="entry name" value="PKS_Beta-ketoAc_synthase_dom"/>
</dbReference>
<feature type="compositionally biased region" description="Basic residues" evidence="4">
    <location>
        <begin position="305"/>
        <end position="314"/>
    </location>
</feature>
<dbReference type="PROSITE" id="PS52004">
    <property type="entry name" value="KS3_2"/>
    <property type="match status" value="1"/>
</dbReference>
<sequence length="314" mass="32454">MCANLAAGQISIAHGLRGPSYSTTSACATGAHAIGEAAEWIRRGRADVMIAGGAEAVITPVGIGGFEAMRALSRHPGDPLRASRPFDRARDGFVCGEGAGVVVLESEARARARGARIYAELSGYGASSDAFHVAQPSPDGDGCTRAMRMALEDAALDADAIDYVNAHATSTPAGDLAESRGIVRALGERRVAVSSTKSMTGHMLGAAGAVELIVAALAVARGVVPPSINVDELDPAIALDVVANVARETRVEHALSNAFGFGGTNATLIVSRYARRRDVPAEGYFGARSPRIPSTSPHGRGVRVGARRRRSHGP</sequence>
<comment type="similarity">
    <text evidence="1 3">Belongs to the thiolase-like superfamily. Beta-ketoacyl-ACP synthases family.</text>
</comment>
<dbReference type="GO" id="GO:0006633">
    <property type="term" value="P:fatty acid biosynthetic process"/>
    <property type="evidence" value="ECO:0007669"/>
    <property type="project" value="InterPro"/>
</dbReference>
<dbReference type="GO" id="GO:0005829">
    <property type="term" value="C:cytosol"/>
    <property type="evidence" value="ECO:0007669"/>
    <property type="project" value="TreeGrafter"/>
</dbReference>
<evidence type="ECO:0000256" key="1">
    <source>
        <dbReference type="ARBA" id="ARBA00008467"/>
    </source>
</evidence>
<dbReference type="Proteomes" id="UP000034883">
    <property type="component" value="Chromosome"/>
</dbReference>